<dbReference type="InterPro" id="IPR029068">
    <property type="entry name" value="Glyas_Bleomycin-R_OHBP_Dase"/>
</dbReference>
<dbReference type="AlphaFoldDB" id="A0A8J3UG07"/>
<keyword evidence="2" id="KW-0223">Dioxygenase</keyword>
<sequence>MATKIYVNLPVKDLAVSKDFFAGLGFSFDPRFADENMECMLIGEDSFVMLQAEPYFRTFTKKDVADAGSVTEVIVALGAESRERVDDMVDAALASGGRPSKDTLDLGFVYTRAFEDLDGHLWEATYLDPSALQA</sequence>
<dbReference type="Proteomes" id="UP000622547">
    <property type="component" value="Unassembled WGS sequence"/>
</dbReference>
<proteinExistence type="predicted"/>
<dbReference type="Gene3D" id="3.10.180.10">
    <property type="entry name" value="2,3-Dihydroxybiphenyl 1,2-Dioxygenase, domain 1"/>
    <property type="match status" value="1"/>
</dbReference>
<keyword evidence="2" id="KW-0560">Oxidoreductase</keyword>
<accession>A0A8J3UG07</accession>
<dbReference type="RefSeq" id="WP_204078036.1">
    <property type="nucleotide sequence ID" value="NZ_BAABHI010000019.1"/>
</dbReference>
<evidence type="ECO:0000259" key="1">
    <source>
        <dbReference type="PROSITE" id="PS51819"/>
    </source>
</evidence>
<dbReference type="InterPro" id="IPR037523">
    <property type="entry name" value="VOC_core"/>
</dbReference>
<keyword evidence="3" id="KW-1185">Reference proteome</keyword>
<dbReference type="InterPro" id="IPR053863">
    <property type="entry name" value="Glyoxy/Ble-like_N"/>
</dbReference>
<dbReference type="EMBL" id="BOOP01000045">
    <property type="protein sequence ID" value="GII42616.1"/>
    <property type="molecule type" value="Genomic_DNA"/>
</dbReference>
<evidence type="ECO:0000313" key="2">
    <source>
        <dbReference type="EMBL" id="GII42616.1"/>
    </source>
</evidence>
<dbReference type="GO" id="GO:0051213">
    <property type="term" value="F:dioxygenase activity"/>
    <property type="evidence" value="ECO:0007669"/>
    <property type="project" value="UniProtKB-KW"/>
</dbReference>
<organism evidence="2 3">
    <name type="scientific">Planotetraspora phitsanulokensis</name>
    <dbReference type="NCBI Taxonomy" id="575192"/>
    <lineage>
        <taxon>Bacteria</taxon>
        <taxon>Bacillati</taxon>
        <taxon>Actinomycetota</taxon>
        <taxon>Actinomycetes</taxon>
        <taxon>Streptosporangiales</taxon>
        <taxon>Streptosporangiaceae</taxon>
        <taxon>Planotetraspora</taxon>
    </lineage>
</organism>
<reference evidence="2 3" key="1">
    <citation type="submission" date="2021-01" db="EMBL/GenBank/DDBJ databases">
        <title>Whole genome shotgun sequence of Planotetraspora phitsanulokensis NBRC 104273.</title>
        <authorList>
            <person name="Komaki H."/>
            <person name="Tamura T."/>
        </authorList>
    </citation>
    <scope>NUCLEOTIDE SEQUENCE [LARGE SCALE GENOMIC DNA]</scope>
    <source>
        <strain evidence="2 3">NBRC 104273</strain>
    </source>
</reference>
<protein>
    <submittedName>
        <fullName evidence="2">Extradiol dioxygenase</fullName>
    </submittedName>
</protein>
<feature type="domain" description="VOC" evidence="1">
    <location>
        <begin position="3"/>
        <end position="127"/>
    </location>
</feature>
<dbReference type="PANTHER" id="PTHR36503">
    <property type="entry name" value="BLR2520 PROTEIN"/>
    <property type="match status" value="1"/>
</dbReference>
<dbReference type="PANTHER" id="PTHR36503:SF2">
    <property type="entry name" value="BLR2408 PROTEIN"/>
    <property type="match status" value="1"/>
</dbReference>
<dbReference type="Pfam" id="PF22677">
    <property type="entry name" value="Ble-like_N"/>
    <property type="match status" value="1"/>
</dbReference>
<gene>
    <name evidence="2" type="ORF">Pph01_76190</name>
</gene>
<dbReference type="PROSITE" id="PS51819">
    <property type="entry name" value="VOC"/>
    <property type="match status" value="1"/>
</dbReference>
<dbReference type="SUPFAM" id="SSF54593">
    <property type="entry name" value="Glyoxalase/Bleomycin resistance protein/Dihydroxybiphenyl dioxygenase"/>
    <property type="match status" value="1"/>
</dbReference>
<evidence type="ECO:0000313" key="3">
    <source>
        <dbReference type="Proteomes" id="UP000622547"/>
    </source>
</evidence>
<comment type="caution">
    <text evidence="2">The sequence shown here is derived from an EMBL/GenBank/DDBJ whole genome shotgun (WGS) entry which is preliminary data.</text>
</comment>
<name>A0A8J3UG07_9ACTN</name>